<organism evidence="2">
    <name type="scientific">Salmonella enterica subsp. enterica serovar Java</name>
    <dbReference type="NCBI Taxonomy" id="224729"/>
    <lineage>
        <taxon>Bacteria</taxon>
        <taxon>Pseudomonadati</taxon>
        <taxon>Pseudomonadota</taxon>
        <taxon>Gammaproteobacteria</taxon>
        <taxon>Enterobacterales</taxon>
        <taxon>Enterobacteriaceae</taxon>
        <taxon>Salmonella</taxon>
    </lineage>
</organism>
<dbReference type="AlphaFoldDB" id="A0A3Z6QQN6"/>
<sequence length="109" mass="11787">MSESNVYNIGLNKSSAQSVDFPAVQDHTDFSNGNGGGGDMDRRIQKLEENVAQIKTDIAVIRSTGATEVTLHKEIGDIRKEMNNQTKWIAGAIFAALTIGLAVAKVLFH</sequence>
<comment type="caution">
    <text evidence="2">The sequence shown here is derived from an EMBL/GenBank/DDBJ whole genome shotgun (WGS) entry which is preliminary data.</text>
</comment>
<keyword evidence="1" id="KW-0812">Transmembrane</keyword>
<keyword evidence="1" id="KW-1133">Transmembrane helix</keyword>
<evidence type="ECO:0008006" key="4">
    <source>
        <dbReference type="Google" id="ProtNLM"/>
    </source>
</evidence>
<name>A0A3Z6QQN6_SALEB</name>
<evidence type="ECO:0000256" key="1">
    <source>
        <dbReference type="SAM" id="Phobius"/>
    </source>
</evidence>
<evidence type="ECO:0000313" key="3">
    <source>
        <dbReference type="EMBL" id="EBY8640625.1"/>
    </source>
</evidence>
<keyword evidence="1" id="KW-0472">Membrane</keyword>
<gene>
    <name evidence="2" type="ORF">D6K54_21550</name>
    <name evidence="3" type="ORF">D6S17_03385</name>
</gene>
<evidence type="ECO:0000313" key="2">
    <source>
        <dbReference type="EMBL" id="EAC0789280.1"/>
    </source>
</evidence>
<proteinExistence type="predicted"/>
<reference evidence="2" key="1">
    <citation type="submission" date="2018-09" db="EMBL/GenBank/DDBJ databases">
        <authorList>
            <person name="Ashton P.M."/>
            <person name="Dallman T."/>
            <person name="Nair S."/>
            <person name="De Pinna E."/>
            <person name="Peters T."/>
            <person name="Grant K."/>
        </authorList>
    </citation>
    <scope>NUCLEOTIDE SEQUENCE [LARGE SCALE GENOMIC DNA]</scope>
    <source>
        <strain evidence="3">140692</strain>
        <strain evidence="2">412099</strain>
    </source>
</reference>
<dbReference type="EMBL" id="AAAGSE010000040">
    <property type="protein sequence ID" value="EAC0789280.1"/>
    <property type="molecule type" value="Genomic_DNA"/>
</dbReference>
<protein>
    <recommendedName>
        <fullName evidence="4">Hemolysin XhlA</fullName>
    </recommendedName>
</protein>
<dbReference type="Proteomes" id="UP000839631">
    <property type="component" value="Unassembled WGS sequence"/>
</dbReference>
<dbReference type="EMBL" id="AAHPHN010000003">
    <property type="protein sequence ID" value="EBY8640625.1"/>
    <property type="molecule type" value="Genomic_DNA"/>
</dbReference>
<accession>A0A3Z6QQN6</accession>
<feature type="transmembrane region" description="Helical" evidence="1">
    <location>
        <begin position="88"/>
        <end position="108"/>
    </location>
</feature>